<evidence type="ECO:0000256" key="2">
    <source>
        <dbReference type="ARBA" id="ARBA00022448"/>
    </source>
</evidence>
<dbReference type="EMBL" id="CP053708">
    <property type="protein sequence ID" value="QKE91685.1"/>
    <property type="molecule type" value="Genomic_DNA"/>
</dbReference>
<dbReference type="SMART" id="SM00382">
    <property type="entry name" value="AAA"/>
    <property type="match status" value="2"/>
</dbReference>
<gene>
    <name evidence="11" type="ORF">HN018_18075</name>
</gene>
<evidence type="ECO:0000256" key="7">
    <source>
        <dbReference type="ARBA" id="ARBA00022840"/>
    </source>
</evidence>
<protein>
    <submittedName>
        <fullName evidence="11">Sugar ABC transporter ATP-binding protein</fullName>
    </submittedName>
</protein>
<dbReference type="PROSITE" id="PS50893">
    <property type="entry name" value="ABC_TRANSPORTER_2"/>
    <property type="match status" value="2"/>
</dbReference>
<feature type="domain" description="ABC transporter" evidence="10">
    <location>
        <begin position="252"/>
        <end position="495"/>
    </location>
</feature>
<dbReference type="GO" id="GO:0005886">
    <property type="term" value="C:plasma membrane"/>
    <property type="evidence" value="ECO:0007669"/>
    <property type="project" value="UniProtKB-SubCell"/>
</dbReference>
<keyword evidence="4" id="KW-0762">Sugar transport</keyword>
<organism evidence="11 12">
    <name type="scientific">Lichenicola cladoniae</name>
    <dbReference type="NCBI Taxonomy" id="1484109"/>
    <lineage>
        <taxon>Bacteria</taxon>
        <taxon>Pseudomonadati</taxon>
        <taxon>Pseudomonadota</taxon>
        <taxon>Alphaproteobacteria</taxon>
        <taxon>Acetobacterales</taxon>
        <taxon>Acetobacteraceae</taxon>
        <taxon>Lichenicola</taxon>
    </lineage>
</organism>
<dbReference type="KEGG" id="lck:HN018_18075"/>
<dbReference type="CDD" id="cd03216">
    <property type="entry name" value="ABC_Carb_Monos_I"/>
    <property type="match status" value="1"/>
</dbReference>
<evidence type="ECO:0000256" key="6">
    <source>
        <dbReference type="ARBA" id="ARBA00022741"/>
    </source>
</evidence>
<dbReference type="PROSITE" id="PS00211">
    <property type="entry name" value="ABC_TRANSPORTER_1"/>
    <property type="match status" value="1"/>
</dbReference>
<keyword evidence="3" id="KW-1003">Cell membrane</keyword>
<dbReference type="InterPro" id="IPR017871">
    <property type="entry name" value="ABC_transporter-like_CS"/>
</dbReference>
<comment type="subcellular location">
    <subcellularLocation>
        <location evidence="1">Cell membrane</location>
        <topology evidence="1">Peripheral membrane protein</topology>
    </subcellularLocation>
</comment>
<dbReference type="InterPro" id="IPR003593">
    <property type="entry name" value="AAA+_ATPase"/>
</dbReference>
<keyword evidence="8" id="KW-1278">Translocase</keyword>
<accession>A0A6M8HTZ2</accession>
<evidence type="ECO:0000313" key="11">
    <source>
        <dbReference type="EMBL" id="QKE91685.1"/>
    </source>
</evidence>
<sequence length="495" mass="53093">MTSLLEMRGISKGFPGVKALNEVSLSLDAGEVLGIVGENGAGKSTLMKILAGVYSADTGEMLLTGGIFSPKSPRDSLDAGIIVIHQELSLIPERSVAENIFLGHLPRNALGAVRRTVLNRSAKSLLARVGLTVAPQTRVRTLGIAQQQLVEIARALSRKARVIVMDEPTATLTTAEQKILFATVATLRAEGVGLVFISHHLEEVFEVCDRIMVLRDGSAVDTRPTQAWTEPALIQAMVNRPIEALFPERHAVLGEVLLDVSGLSSTGRFADVSFTVRAGEVVGVGGLIGAGRTEVLKTIYGALAASHGSIKINARDVRIRSPRDAIAAGVALVPEDRKGEGLVMPFSVRSNVALSTLPKLSWLKSILVPRRMDRLADDAVKSLRIRTPNIRQTVRSLSGGNQQKIVLGRALTTHPRIFLLDEPTRGIDVGAKIEVYRLINNLAEQGGAILVVSSDMIELLGISDRILVMRAGRLAGAVPRDEFSQERVMQLAALG</sequence>
<dbReference type="PANTHER" id="PTHR43790">
    <property type="entry name" value="CARBOHYDRATE TRANSPORT ATP-BINDING PROTEIN MG119-RELATED"/>
    <property type="match status" value="1"/>
</dbReference>
<dbReference type="GO" id="GO:0016887">
    <property type="term" value="F:ATP hydrolysis activity"/>
    <property type="evidence" value="ECO:0007669"/>
    <property type="project" value="InterPro"/>
</dbReference>
<evidence type="ECO:0000313" key="12">
    <source>
        <dbReference type="Proteomes" id="UP000500767"/>
    </source>
</evidence>
<keyword evidence="5" id="KW-0677">Repeat</keyword>
<evidence type="ECO:0000256" key="1">
    <source>
        <dbReference type="ARBA" id="ARBA00004202"/>
    </source>
</evidence>
<dbReference type="InterPro" id="IPR050107">
    <property type="entry name" value="ABC_carbohydrate_import_ATPase"/>
</dbReference>
<dbReference type="Gene3D" id="3.40.50.300">
    <property type="entry name" value="P-loop containing nucleotide triphosphate hydrolases"/>
    <property type="match status" value="2"/>
</dbReference>
<dbReference type="GO" id="GO:0005524">
    <property type="term" value="F:ATP binding"/>
    <property type="evidence" value="ECO:0007669"/>
    <property type="project" value="UniProtKB-KW"/>
</dbReference>
<evidence type="ECO:0000256" key="4">
    <source>
        <dbReference type="ARBA" id="ARBA00022597"/>
    </source>
</evidence>
<evidence type="ECO:0000256" key="9">
    <source>
        <dbReference type="ARBA" id="ARBA00023136"/>
    </source>
</evidence>
<dbReference type="PANTHER" id="PTHR43790:SF3">
    <property type="entry name" value="D-ALLOSE IMPORT ATP-BINDING PROTEIN ALSA-RELATED"/>
    <property type="match status" value="1"/>
</dbReference>
<evidence type="ECO:0000256" key="5">
    <source>
        <dbReference type="ARBA" id="ARBA00022737"/>
    </source>
</evidence>
<keyword evidence="12" id="KW-1185">Reference proteome</keyword>
<proteinExistence type="predicted"/>
<dbReference type="InterPro" id="IPR027417">
    <property type="entry name" value="P-loop_NTPase"/>
</dbReference>
<keyword evidence="2" id="KW-0813">Transport</keyword>
<keyword evidence="6" id="KW-0547">Nucleotide-binding</keyword>
<keyword evidence="7 11" id="KW-0067">ATP-binding</keyword>
<dbReference type="InterPro" id="IPR003439">
    <property type="entry name" value="ABC_transporter-like_ATP-bd"/>
</dbReference>
<dbReference type="FunFam" id="3.40.50.300:FF:000127">
    <property type="entry name" value="Ribose import ATP-binding protein RbsA"/>
    <property type="match status" value="1"/>
</dbReference>
<keyword evidence="9" id="KW-0472">Membrane</keyword>
<feature type="domain" description="ABC transporter" evidence="10">
    <location>
        <begin position="5"/>
        <end position="241"/>
    </location>
</feature>
<dbReference type="AlphaFoldDB" id="A0A6M8HTZ2"/>
<evidence type="ECO:0000256" key="8">
    <source>
        <dbReference type="ARBA" id="ARBA00022967"/>
    </source>
</evidence>
<dbReference type="Proteomes" id="UP000500767">
    <property type="component" value="Chromosome"/>
</dbReference>
<name>A0A6M8HTZ2_9PROT</name>
<dbReference type="Pfam" id="PF00005">
    <property type="entry name" value="ABC_tran"/>
    <property type="match status" value="2"/>
</dbReference>
<dbReference type="SUPFAM" id="SSF52540">
    <property type="entry name" value="P-loop containing nucleoside triphosphate hydrolases"/>
    <property type="match status" value="2"/>
</dbReference>
<reference evidence="11 12" key="1">
    <citation type="journal article" date="2014" name="World J. Microbiol. Biotechnol.">
        <title>Biodiversity and physiological characteristics of Antarctic and Arctic lichens-associated bacteria.</title>
        <authorList>
            <person name="Lee Y.M."/>
            <person name="Kim E.H."/>
            <person name="Lee H.K."/>
            <person name="Hong S.G."/>
        </authorList>
    </citation>
    <scope>NUCLEOTIDE SEQUENCE [LARGE SCALE GENOMIC DNA]</scope>
    <source>
        <strain evidence="11 12">PAMC 26569</strain>
    </source>
</reference>
<evidence type="ECO:0000259" key="10">
    <source>
        <dbReference type="PROSITE" id="PS50893"/>
    </source>
</evidence>
<evidence type="ECO:0000256" key="3">
    <source>
        <dbReference type="ARBA" id="ARBA00022475"/>
    </source>
</evidence>
<dbReference type="RefSeq" id="WP_171835304.1">
    <property type="nucleotide sequence ID" value="NZ_CP053708.1"/>
</dbReference>
<dbReference type="CDD" id="cd03215">
    <property type="entry name" value="ABC_Carb_Monos_II"/>
    <property type="match status" value="1"/>
</dbReference>